<proteinExistence type="predicted"/>
<keyword evidence="1" id="KW-0378">Hydrolase</keyword>
<organism evidence="2 3">
    <name type="scientific">Mytilus coruscus</name>
    <name type="common">Sea mussel</name>
    <dbReference type="NCBI Taxonomy" id="42192"/>
    <lineage>
        <taxon>Eukaryota</taxon>
        <taxon>Metazoa</taxon>
        <taxon>Spiralia</taxon>
        <taxon>Lophotrochozoa</taxon>
        <taxon>Mollusca</taxon>
        <taxon>Bivalvia</taxon>
        <taxon>Autobranchia</taxon>
        <taxon>Pteriomorphia</taxon>
        <taxon>Mytilida</taxon>
        <taxon>Mytiloidea</taxon>
        <taxon>Mytilidae</taxon>
        <taxon>Mytilinae</taxon>
        <taxon>Mytilus</taxon>
    </lineage>
</organism>
<keyword evidence="3" id="KW-1185">Reference proteome</keyword>
<protein>
    <submittedName>
        <fullName evidence="2">Uncharacterized protein</fullName>
    </submittedName>
</protein>
<dbReference type="InterPro" id="IPR022894">
    <property type="entry name" value="Oligoribonuclease"/>
</dbReference>
<dbReference type="GO" id="GO:0000175">
    <property type="term" value="F:3'-5'-RNA exonuclease activity"/>
    <property type="evidence" value="ECO:0007669"/>
    <property type="project" value="InterPro"/>
</dbReference>
<reference evidence="2 3" key="1">
    <citation type="submission" date="2020-06" db="EMBL/GenBank/DDBJ databases">
        <authorList>
            <person name="Li R."/>
            <person name="Bekaert M."/>
        </authorList>
    </citation>
    <scope>NUCLEOTIDE SEQUENCE [LARGE SCALE GENOMIC DNA]</scope>
    <source>
        <strain evidence="3">wild</strain>
    </source>
</reference>
<dbReference type="Proteomes" id="UP000507470">
    <property type="component" value="Unassembled WGS sequence"/>
</dbReference>
<dbReference type="OrthoDB" id="6143200at2759"/>
<evidence type="ECO:0000256" key="1">
    <source>
        <dbReference type="ARBA" id="ARBA00022722"/>
    </source>
</evidence>
<evidence type="ECO:0000313" key="2">
    <source>
        <dbReference type="EMBL" id="CAC5420536.1"/>
    </source>
</evidence>
<gene>
    <name evidence="2" type="ORF">MCOR_52755</name>
</gene>
<dbReference type="PANTHER" id="PTHR11046:SF29">
    <property type="match status" value="1"/>
</dbReference>
<evidence type="ECO:0000313" key="3">
    <source>
        <dbReference type="Proteomes" id="UP000507470"/>
    </source>
</evidence>
<dbReference type="EMBL" id="CACVKT020009153">
    <property type="protein sequence ID" value="CAC5420536.1"/>
    <property type="molecule type" value="Genomic_DNA"/>
</dbReference>
<dbReference type="AlphaFoldDB" id="A0A6J8EKW1"/>
<sequence>MRSVKTSGGMTRGKGMTEVQRAKWLLSMPACSGINSAMQTVENLQYTTSEQHKESTKSRQERDNKYVLTILSYLRERNPFSESLDLRNIETGVTATDEVNVHNTELVGKKIIESMKDQDAFSISFKRSMQVKTLNEKTKIRTQGGTLNDSSQLLIQRLITAAKHVTDDVSKIFSYELSNFPSAMFDTSVAMREPQKSNLVEALWAIGDCSAEYETSTTDVQYVLDGGSLLHRIQWPRGVTFGRIADLYVDHVCRKYNTAIVVFDGYGNGPSTKDPTHQRQTKESDADVSIVQTAVESAKSTMTVLIGVDTDLLVLLCYHMNFCHHNIIFQSEMKQSTKKFKVWDLKKTKNVLGEEFRKVLPFVHSISGCDTTSRLFGIGKGQAVKKAQTDAYFMECANTFTDTMSKEEVLRIGEEVIVCLYNEVEHEGLDLIRFRKFTSKVMTSSKFVESLLQTLCSANEKSGYGSLFRTFLSDNNIDLKLTTFHGHRINLLFAMGASVFFHKDNIYELIDLYFEKENRNNLLKANYVKNSMYLAGCRAFGIVDKLFTGPLWRIIENADHILDLNQVWEQFKGFLEIYSQDATDLVEGKILYTNYTNIDEIFDCLFSVEDEELNILTTEALQIILLNFQLILERQLSDCLPGGILNEKTDGIDINLREQSKSVATTNIISERDFAHLDRLQREKPNANLIALEELDKEKEEAIGTWVAVAYQSGWFPGEVTEFCQGKR</sequence>
<accession>A0A6J8EKW1</accession>
<dbReference type="PANTHER" id="PTHR11046">
    <property type="entry name" value="OLIGORIBONUCLEASE, MITOCHONDRIAL"/>
    <property type="match status" value="1"/>
</dbReference>
<name>A0A6J8EKW1_MYTCO</name>
<keyword evidence="1" id="KW-0540">Nuclease</keyword>